<evidence type="ECO:0000313" key="25">
    <source>
        <dbReference type="EMBL" id="VVE54786.1"/>
    </source>
</evidence>
<evidence type="ECO:0000256" key="8">
    <source>
        <dbReference type="ARBA" id="ARBA00022832"/>
    </source>
</evidence>
<dbReference type="SUPFAM" id="SSF54637">
    <property type="entry name" value="Thioesterase/thiol ester dehydrase-isomerase"/>
    <property type="match status" value="1"/>
</dbReference>
<accession>A0A5E4Z105</accession>
<dbReference type="GO" id="GO:0016790">
    <property type="term" value="F:thiolester hydrolase activity"/>
    <property type="evidence" value="ECO:0007669"/>
    <property type="project" value="UniProtKB-ARBA"/>
</dbReference>
<dbReference type="PANTHER" id="PTHR12418:SF19">
    <property type="entry name" value="ACYL-COENZYME A THIOESTERASE THEM4"/>
    <property type="match status" value="1"/>
</dbReference>
<evidence type="ECO:0000256" key="5">
    <source>
        <dbReference type="ARBA" id="ARBA00022490"/>
    </source>
</evidence>
<evidence type="ECO:0000256" key="2">
    <source>
        <dbReference type="ARBA" id="ARBA00004496"/>
    </source>
</evidence>
<keyword evidence="7" id="KW-0378">Hydrolase</keyword>
<evidence type="ECO:0000313" key="26">
    <source>
        <dbReference type="Proteomes" id="UP000414233"/>
    </source>
</evidence>
<evidence type="ECO:0000256" key="19">
    <source>
        <dbReference type="ARBA" id="ARBA00047588"/>
    </source>
</evidence>
<keyword evidence="11" id="KW-0472">Membrane</keyword>
<evidence type="ECO:0000256" key="1">
    <source>
        <dbReference type="ARBA" id="ARBA00004170"/>
    </source>
</evidence>
<evidence type="ECO:0000256" key="22">
    <source>
        <dbReference type="ARBA" id="ARBA00048074"/>
    </source>
</evidence>
<dbReference type="EC" id="3.1.2.2" evidence="16"/>
<protein>
    <recommendedName>
        <fullName evidence="17">Acyl-coenzyme A thioesterase THEM4</fullName>
        <ecNumber evidence="16">3.1.2.2</ecNumber>
    </recommendedName>
    <alternativeName>
        <fullName evidence="18">Thioesterase superfamily member 4</fullName>
    </alternativeName>
</protein>
<feature type="domain" description="Thioesterase" evidence="24">
    <location>
        <begin position="56"/>
        <end position="137"/>
    </location>
</feature>
<evidence type="ECO:0000256" key="13">
    <source>
        <dbReference type="ARBA" id="ARBA00035852"/>
    </source>
</evidence>
<evidence type="ECO:0000256" key="9">
    <source>
        <dbReference type="ARBA" id="ARBA00022946"/>
    </source>
</evidence>
<keyword evidence="12" id="KW-0966">Cell projection</keyword>
<keyword evidence="8" id="KW-0276">Fatty acid metabolism</keyword>
<comment type="catalytic activity">
    <reaction evidence="14">
        <text>(9Z)-octadecenoyl-CoA + H2O = (9Z)-octadecenoate + CoA + H(+)</text>
        <dbReference type="Rhea" id="RHEA:40139"/>
        <dbReference type="ChEBI" id="CHEBI:15377"/>
        <dbReference type="ChEBI" id="CHEBI:15378"/>
        <dbReference type="ChEBI" id="CHEBI:30823"/>
        <dbReference type="ChEBI" id="CHEBI:57287"/>
        <dbReference type="ChEBI" id="CHEBI:57387"/>
    </reaction>
    <physiologicalReaction direction="left-to-right" evidence="14">
        <dbReference type="Rhea" id="RHEA:40140"/>
    </physiologicalReaction>
</comment>
<organism evidence="25 26">
    <name type="scientific">Pandoraea terrae</name>
    <dbReference type="NCBI Taxonomy" id="1537710"/>
    <lineage>
        <taxon>Bacteria</taxon>
        <taxon>Pseudomonadati</taxon>
        <taxon>Pseudomonadota</taxon>
        <taxon>Betaproteobacteria</taxon>
        <taxon>Burkholderiales</taxon>
        <taxon>Burkholderiaceae</taxon>
        <taxon>Pandoraea</taxon>
    </lineage>
</organism>
<comment type="similarity">
    <text evidence="15">Belongs to the THEM4/THEM5 thioesterase family.</text>
</comment>
<evidence type="ECO:0000256" key="14">
    <source>
        <dbReference type="ARBA" id="ARBA00037002"/>
    </source>
</evidence>
<sequence length="168" mass="18057">MPTHAIQDAYPPEFAHCYGCGARNPHGHHLKSYLVGDETVARFTSDLRYSGGVPDHVYGGMIASLLDCHGAASAAAYAYQKEGRQVGDGSQPIRFVTASLKVDFKQPTPLGVELVIKGRLRSLEGRKAWVDLVLTAGELTCAVGEMLAIRLQDHAHSCPELTVPASSE</sequence>
<comment type="catalytic activity">
    <reaction evidence="21">
        <text>decanoyl-CoA + H2O = decanoate + CoA + H(+)</text>
        <dbReference type="Rhea" id="RHEA:40059"/>
        <dbReference type="ChEBI" id="CHEBI:15377"/>
        <dbReference type="ChEBI" id="CHEBI:15378"/>
        <dbReference type="ChEBI" id="CHEBI:27689"/>
        <dbReference type="ChEBI" id="CHEBI:57287"/>
        <dbReference type="ChEBI" id="CHEBI:61430"/>
    </reaction>
    <physiologicalReaction direction="left-to-right" evidence="21">
        <dbReference type="Rhea" id="RHEA:40060"/>
    </physiologicalReaction>
</comment>
<gene>
    <name evidence="25" type="ORF">PTE30175_04857</name>
</gene>
<evidence type="ECO:0000259" key="24">
    <source>
        <dbReference type="Pfam" id="PF03061"/>
    </source>
</evidence>
<evidence type="ECO:0000256" key="7">
    <source>
        <dbReference type="ARBA" id="ARBA00022801"/>
    </source>
</evidence>
<dbReference type="RefSeq" id="WP_150699610.1">
    <property type="nucleotide sequence ID" value="NZ_CABPRZ010000029.1"/>
</dbReference>
<evidence type="ECO:0000256" key="17">
    <source>
        <dbReference type="ARBA" id="ARBA00040123"/>
    </source>
</evidence>
<evidence type="ECO:0000256" key="21">
    <source>
        <dbReference type="ARBA" id="ARBA00047969"/>
    </source>
</evidence>
<dbReference type="PANTHER" id="PTHR12418">
    <property type="entry name" value="ACYL-COENZYME A THIOESTERASE THEM4"/>
    <property type="match status" value="1"/>
</dbReference>
<evidence type="ECO:0000256" key="10">
    <source>
        <dbReference type="ARBA" id="ARBA00023098"/>
    </source>
</evidence>
<comment type="catalytic activity">
    <reaction evidence="19">
        <text>octanoyl-CoA + H2O = octanoate + CoA + H(+)</text>
        <dbReference type="Rhea" id="RHEA:30143"/>
        <dbReference type="ChEBI" id="CHEBI:15377"/>
        <dbReference type="ChEBI" id="CHEBI:15378"/>
        <dbReference type="ChEBI" id="CHEBI:25646"/>
        <dbReference type="ChEBI" id="CHEBI:57287"/>
        <dbReference type="ChEBI" id="CHEBI:57386"/>
    </reaction>
    <physiologicalReaction direction="left-to-right" evidence="19">
        <dbReference type="Rhea" id="RHEA:30144"/>
    </physiologicalReaction>
</comment>
<comment type="catalytic activity">
    <reaction evidence="13">
        <text>(5Z,8Z,11Z,14Z)-eicosatetraenoyl-CoA + H2O = (5Z,8Z,11Z,14Z)-eicosatetraenoate + CoA + H(+)</text>
        <dbReference type="Rhea" id="RHEA:40151"/>
        <dbReference type="ChEBI" id="CHEBI:15377"/>
        <dbReference type="ChEBI" id="CHEBI:15378"/>
        <dbReference type="ChEBI" id="CHEBI:32395"/>
        <dbReference type="ChEBI" id="CHEBI:57287"/>
        <dbReference type="ChEBI" id="CHEBI:57368"/>
    </reaction>
    <physiologicalReaction direction="left-to-right" evidence="13">
        <dbReference type="Rhea" id="RHEA:40152"/>
    </physiologicalReaction>
</comment>
<dbReference type="EMBL" id="CABPRZ010000029">
    <property type="protein sequence ID" value="VVE54786.1"/>
    <property type="molecule type" value="Genomic_DNA"/>
</dbReference>
<dbReference type="InterPro" id="IPR006683">
    <property type="entry name" value="Thioestr_dom"/>
</dbReference>
<keyword evidence="9" id="KW-0809">Transit peptide</keyword>
<evidence type="ECO:0000256" key="18">
    <source>
        <dbReference type="ARBA" id="ARBA00043210"/>
    </source>
</evidence>
<evidence type="ECO:0000256" key="23">
    <source>
        <dbReference type="ARBA" id="ARBA00048180"/>
    </source>
</evidence>
<keyword evidence="10" id="KW-0443">Lipid metabolism</keyword>
<dbReference type="InterPro" id="IPR052365">
    <property type="entry name" value="THEM4/THEM5_acyl-CoA_thioest"/>
</dbReference>
<evidence type="ECO:0000256" key="15">
    <source>
        <dbReference type="ARBA" id="ARBA00038456"/>
    </source>
</evidence>
<evidence type="ECO:0000256" key="16">
    <source>
        <dbReference type="ARBA" id="ARBA00038848"/>
    </source>
</evidence>
<dbReference type="InterPro" id="IPR029069">
    <property type="entry name" value="HotDog_dom_sf"/>
</dbReference>
<keyword evidence="26" id="KW-1185">Reference proteome</keyword>
<dbReference type="Pfam" id="PF03061">
    <property type="entry name" value="4HBT"/>
    <property type="match status" value="1"/>
</dbReference>
<dbReference type="Proteomes" id="UP000414233">
    <property type="component" value="Unassembled WGS sequence"/>
</dbReference>
<name>A0A5E4Z105_9BURK</name>
<comment type="catalytic activity">
    <reaction evidence="23">
        <text>tetradecanoyl-CoA + H2O = tetradecanoate + CoA + H(+)</text>
        <dbReference type="Rhea" id="RHEA:40119"/>
        <dbReference type="ChEBI" id="CHEBI:15377"/>
        <dbReference type="ChEBI" id="CHEBI:15378"/>
        <dbReference type="ChEBI" id="CHEBI:30807"/>
        <dbReference type="ChEBI" id="CHEBI:57287"/>
        <dbReference type="ChEBI" id="CHEBI:57385"/>
    </reaction>
    <physiologicalReaction direction="left-to-right" evidence="23">
        <dbReference type="Rhea" id="RHEA:40120"/>
    </physiologicalReaction>
</comment>
<comment type="subcellular location">
    <subcellularLocation>
        <location evidence="3">Cell projection</location>
        <location evidence="3">Ruffle membrane</location>
    </subcellularLocation>
    <subcellularLocation>
        <location evidence="2">Cytoplasm</location>
    </subcellularLocation>
    <subcellularLocation>
        <location evidence="1">Membrane</location>
        <topology evidence="1">Peripheral membrane protein</topology>
    </subcellularLocation>
</comment>
<comment type="catalytic activity">
    <reaction evidence="22">
        <text>dodecanoyl-CoA + H2O = dodecanoate + CoA + H(+)</text>
        <dbReference type="Rhea" id="RHEA:30135"/>
        <dbReference type="ChEBI" id="CHEBI:15377"/>
        <dbReference type="ChEBI" id="CHEBI:15378"/>
        <dbReference type="ChEBI" id="CHEBI:18262"/>
        <dbReference type="ChEBI" id="CHEBI:57287"/>
        <dbReference type="ChEBI" id="CHEBI:57375"/>
    </reaction>
    <physiologicalReaction direction="left-to-right" evidence="22">
        <dbReference type="Rhea" id="RHEA:30136"/>
    </physiologicalReaction>
</comment>
<keyword evidence="4" id="KW-1003">Cell membrane</keyword>
<proteinExistence type="inferred from homology"/>
<evidence type="ECO:0000256" key="4">
    <source>
        <dbReference type="ARBA" id="ARBA00022475"/>
    </source>
</evidence>
<evidence type="ECO:0000256" key="11">
    <source>
        <dbReference type="ARBA" id="ARBA00023136"/>
    </source>
</evidence>
<evidence type="ECO:0000256" key="12">
    <source>
        <dbReference type="ARBA" id="ARBA00023273"/>
    </source>
</evidence>
<evidence type="ECO:0000256" key="20">
    <source>
        <dbReference type="ARBA" id="ARBA00047734"/>
    </source>
</evidence>
<dbReference type="GO" id="GO:0006631">
    <property type="term" value="P:fatty acid metabolic process"/>
    <property type="evidence" value="ECO:0007669"/>
    <property type="project" value="UniProtKB-KW"/>
</dbReference>
<dbReference type="AlphaFoldDB" id="A0A5E4Z105"/>
<dbReference type="GO" id="GO:0016020">
    <property type="term" value="C:membrane"/>
    <property type="evidence" value="ECO:0007669"/>
    <property type="project" value="UniProtKB-SubCell"/>
</dbReference>
<comment type="catalytic activity">
    <reaction evidence="20">
        <text>hexadecanoyl-CoA + H2O = hexadecanoate + CoA + H(+)</text>
        <dbReference type="Rhea" id="RHEA:16645"/>
        <dbReference type="ChEBI" id="CHEBI:7896"/>
        <dbReference type="ChEBI" id="CHEBI:15377"/>
        <dbReference type="ChEBI" id="CHEBI:15378"/>
        <dbReference type="ChEBI" id="CHEBI:57287"/>
        <dbReference type="ChEBI" id="CHEBI:57379"/>
        <dbReference type="EC" id="3.1.2.2"/>
    </reaction>
    <physiologicalReaction direction="left-to-right" evidence="20">
        <dbReference type="Rhea" id="RHEA:16646"/>
    </physiologicalReaction>
</comment>
<keyword evidence="5" id="KW-0963">Cytoplasm</keyword>
<reference evidence="25 26" key="1">
    <citation type="submission" date="2019-08" db="EMBL/GenBank/DDBJ databases">
        <authorList>
            <person name="Peeters C."/>
        </authorList>
    </citation>
    <scope>NUCLEOTIDE SEQUENCE [LARGE SCALE GENOMIC DNA]</scope>
    <source>
        <strain evidence="25 26">LMG 30175</strain>
    </source>
</reference>
<evidence type="ECO:0000256" key="6">
    <source>
        <dbReference type="ARBA" id="ARBA00022703"/>
    </source>
</evidence>
<keyword evidence="6" id="KW-0053">Apoptosis</keyword>
<evidence type="ECO:0000256" key="3">
    <source>
        <dbReference type="ARBA" id="ARBA00004632"/>
    </source>
</evidence>
<dbReference type="OrthoDB" id="9792301at2"/>
<dbReference type="Gene3D" id="3.10.129.10">
    <property type="entry name" value="Hotdog Thioesterase"/>
    <property type="match status" value="1"/>
</dbReference>
<dbReference type="GO" id="GO:0005737">
    <property type="term" value="C:cytoplasm"/>
    <property type="evidence" value="ECO:0007669"/>
    <property type="project" value="UniProtKB-SubCell"/>
</dbReference>